<dbReference type="AlphaFoldDB" id="A0A7Z7LYD1"/>
<evidence type="ECO:0000313" key="1">
    <source>
        <dbReference type="EMBL" id="STD10870.1"/>
    </source>
</evidence>
<name>A0A7Z7LYD1_9FLAO</name>
<dbReference type="Proteomes" id="UP000254876">
    <property type="component" value="Unassembled WGS sequence"/>
</dbReference>
<accession>A0A7Z7LYD1</accession>
<organism evidence="1 2">
    <name type="scientific">Elizabethkingia anophelis</name>
    <dbReference type="NCBI Taxonomy" id="1117645"/>
    <lineage>
        <taxon>Bacteria</taxon>
        <taxon>Pseudomonadati</taxon>
        <taxon>Bacteroidota</taxon>
        <taxon>Flavobacteriia</taxon>
        <taxon>Flavobacteriales</taxon>
        <taxon>Weeksellaceae</taxon>
        <taxon>Elizabethkingia</taxon>
    </lineage>
</organism>
<gene>
    <name evidence="1" type="ORF">NCTC10588_03301</name>
</gene>
<sequence length="44" mass="5046">MKNKKNNNYFLEILFAVAVVIKNLTDIKSVRPHVYLITISVNIA</sequence>
<proteinExistence type="predicted"/>
<protein>
    <submittedName>
        <fullName evidence="1">Uncharacterized protein</fullName>
    </submittedName>
</protein>
<evidence type="ECO:0000313" key="2">
    <source>
        <dbReference type="Proteomes" id="UP000254876"/>
    </source>
</evidence>
<reference evidence="1 2" key="1">
    <citation type="submission" date="2018-06" db="EMBL/GenBank/DDBJ databases">
        <authorList>
            <consortium name="Pathogen Informatics"/>
            <person name="Doyle S."/>
        </authorList>
    </citation>
    <scope>NUCLEOTIDE SEQUENCE [LARGE SCALE GENOMIC DNA]</scope>
    <source>
        <strain evidence="1 2">NCTC10588</strain>
    </source>
</reference>
<dbReference type="EMBL" id="UFYD01000001">
    <property type="protein sequence ID" value="STD10870.1"/>
    <property type="molecule type" value="Genomic_DNA"/>
</dbReference>
<comment type="caution">
    <text evidence="1">The sequence shown here is derived from an EMBL/GenBank/DDBJ whole genome shotgun (WGS) entry which is preliminary data.</text>
</comment>